<dbReference type="EMBL" id="CACSLK010026072">
    <property type="protein sequence ID" value="CAA0825361.1"/>
    <property type="molecule type" value="Genomic_DNA"/>
</dbReference>
<gene>
    <name evidence="1" type="ORF">SHERM_22139</name>
</gene>
<proteinExistence type="predicted"/>
<comment type="caution">
    <text evidence="1">The sequence shown here is derived from an EMBL/GenBank/DDBJ whole genome shotgun (WGS) entry which is preliminary data.</text>
</comment>
<accession>A0A9N7RDF7</accession>
<evidence type="ECO:0000313" key="2">
    <source>
        <dbReference type="Proteomes" id="UP001153555"/>
    </source>
</evidence>
<sequence length="282" mass="31583">MKEKSWVCTLVTQISLCIAAYIALSIGQPQKLSNGEVSSKGRLIDVYFISVDGGFRPLEEQTLLLQQMAKGRRTYKARFVIDVSELGESSPLLQNATMFPEFPNIPWYTSGSFSGQNGTYFLKKIEIPYGTLDIIALDAVLFQDHSSVRASDQIQWLTRILKESDSEWKVVFGECNILKMENGSPFEPLWSILLQYGVDAYISTKSCADQAQGGGMWSSSVSSMDRGPYFTAVNQNFVFKEDKADGFFLHRVSSLEMDTFSVRLTGEIEHELSVNNRGRAAM</sequence>
<keyword evidence="2" id="KW-1185">Reference proteome</keyword>
<reference evidence="1" key="1">
    <citation type="submission" date="2019-12" db="EMBL/GenBank/DDBJ databases">
        <authorList>
            <person name="Scholes J."/>
        </authorList>
    </citation>
    <scope>NUCLEOTIDE SEQUENCE</scope>
</reference>
<dbReference type="InterPro" id="IPR029052">
    <property type="entry name" value="Metallo-depent_PP-like"/>
</dbReference>
<dbReference type="Gene3D" id="3.60.21.10">
    <property type="match status" value="1"/>
</dbReference>
<organism evidence="1 2">
    <name type="scientific">Striga hermonthica</name>
    <name type="common">Purple witchweed</name>
    <name type="synonym">Buchnera hermonthica</name>
    <dbReference type="NCBI Taxonomy" id="68872"/>
    <lineage>
        <taxon>Eukaryota</taxon>
        <taxon>Viridiplantae</taxon>
        <taxon>Streptophyta</taxon>
        <taxon>Embryophyta</taxon>
        <taxon>Tracheophyta</taxon>
        <taxon>Spermatophyta</taxon>
        <taxon>Magnoliopsida</taxon>
        <taxon>eudicotyledons</taxon>
        <taxon>Gunneridae</taxon>
        <taxon>Pentapetalae</taxon>
        <taxon>asterids</taxon>
        <taxon>lamiids</taxon>
        <taxon>Lamiales</taxon>
        <taxon>Orobanchaceae</taxon>
        <taxon>Buchnereae</taxon>
        <taxon>Striga</taxon>
    </lineage>
</organism>
<dbReference type="Proteomes" id="UP001153555">
    <property type="component" value="Unassembled WGS sequence"/>
</dbReference>
<dbReference type="AlphaFoldDB" id="A0A9N7RDF7"/>
<dbReference type="OrthoDB" id="411211at2759"/>
<protein>
    <submittedName>
        <fullName evidence="1">Calcineurin-like metallo-phosphoesterase superfamily protein</fullName>
    </submittedName>
</protein>
<name>A0A9N7RDF7_STRHE</name>
<evidence type="ECO:0000313" key="1">
    <source>
        <dbReference type="EMBL" id="CAA0825361.1"/>
    </source>
</evidence>
<dbReference type="SUPFAM" id="SSF56300">
    <property type="entry name" value="Metallo-dependent phosphatases"/>
    <property type="match status" value="1"/>
</dbReference>